<keyword evidence="3" id="KW-1185">Reference proteome</keyword>
<organism evidence="2 3">
    <name type="scientific">Gluconacetobacter diazotrophicus (strain ATCC 49037 / DSM 5601 / CCUG 37298 / CIP 103539 / LMG 7603 / PAl5)</name>
    <dbReference type="NCBI Taxonomy" id="272568"/>
    <lineage>
        <taxon>Bacteria</taxon>
        <taxon>Pseudomonadati</taxon>
        <taxon>Pseudomonadota</taxon>
        <taxon>Alphaproteobacteria</taxon>
        <taxon>Acetobacterales</taxon>
        <taxon>Acetobacteraceae</taxon>
        <taxon>Gluconacetobacter</taxon>
    </lineage>
</organism>
<accession>A9HBR1</accession>
<proteinExistence type="predicted"/>
<reference evidence="2 3" key="1">
    <citation type="journal article" date="2009" name="BMC Genomics">
        <title>Complete genome sequence of the sugarcane nitrogen-fixing endophyte Gluconacetobacter diazotrophicus Pal5.</title>
        <authorList>
            <person name="Bertalan M."/>
            <person name="Albano R."/>
            <person name="Padua V."/>
            <person name="Rouws L."/>
            <person name="Rojas C."/>
            <person name="Hemerly A."/>
            <person name="Teixeira K."/>
            <person name="Schwab S."/>
            <person name="Araujo J."/>
            <person name="Oliveira A."/>
            <person name="Franca L."/>
            <person name="Magalhaes V."/>
            <person name="Alqueres S."/>
            <person name="Cardoso A."/>
            <person name="Almeida W."/>
            <person name="Loureiro M.M."/>
            <person name="Nogueira E."/>
            <person name="Cidade D."/>
            <person name="Oliveira D."/>
            <person name="Simao T."/>
            <person name="Macedo J."/>
            <person name="Valadao A."/>
            <person name="Dreschsel M."/>
            <person name="Freitas F."/>
            <person name="Vidal M."/>
            <person name="Guedes H."/>
            <person name="Rodrigues E."/>
            <person name="Meneses C."/>
            <person name="Brioso P."/>
            <person name="Pozzer L."/>
            <person name="Figueiredo D."/>
            <person name="Montano H."/>
            <person name="Junior J."/>
            <person name="Filho G."/>
            <person name="Flores V."/>
            <person name="Ferreira B."/>
            <person name="Branco A."/>
            <person name="Gonzalez P."/>
            <person name="Guillobel H."/>
            <person name="Lemos M."/>
            <person name="Seibel L."/>
            <person name="Macedo J."/>
            <person name="Alves-Ferreira M."/>
            <person name="Sachetto-Martins G."/>
            <person name="Coelho A."/>
            <person name="Santos E."/>
            <person name="Amaral G."/>
            <person name="Neves A."/>
            <person name="Pacheco A.B."/>
            <person name="Carvalho D."/>
            <person name="Lery L."/>
            <person name="Bisch P."/>
            <person name="Rossle S.C."/>
            <person name="Urmenyi T."/>
            <person name="Kruger W.V."/>
            <person name="Martins O."/>
            <person name="Baldani J.I."/>
            <person name="Ferreira P.C."/>
        </authorList>
    </citation>
    <scope>NUCLEOTIDE SEQUENCE [LARGE SCALE GENOMIC DNA]</scope>
    <source>
        <strain evidence="3">ATCC 49037 / DSM 5601 / CCUG 37298 / CIP 103539 / LMG 7603 / PAl5</strain>
    </source>
</reference>
<evidence type="ECO:0000313" key="2">
    <source>
        <dbReference type="EMBL" id="CAP54846.1"/>
    </source>
</evidence>
<evidence type="ECO:0000256" key="1">
    <source>
        <dbReference type="SAM" id="MobiDB-lite"/>
    </source>
</evidence>
<name>A9HBR1_GLUDA</name>
<dbReference type="KEGG" id="gdi:GDI0903"/>
<protein>
    <submittedName>
        <fullName evidence="2">Uncharacterized protein</fullName>
    </submittedName>
</protein>
<evidence type="ECO:0000313" key="3">
    <source>
        <dbReference type="Proteomes" id="UP000001176"/>
    </source>
</evidence>
<dbReference type="Proteomes" id="UP000001176">
    <property type="component" value="Chromosome"/>
</dbReference>
<gene>
    <name evidence="2" type="ordered locus">GDI0903</name>
</gene>
<feature type="region of interest" description="Disordered" evidence="1">
    <location>
        <begin position="1"/>
        <end position="41"/>
    </location>
</feature>
<dbReference type="AlphaFoldDB" id="A9HBR1"/>
<dbReference type="EMBL" id="AM889285">
    <property type="protein sequence ID" value="CAP54846.1"/>
    <property type="molecule type" value="Genomic_DNA"/>
</dbReference>
<sequence>MLSRRPVAGRLLGPRDGTDPRPVGRGRRGDGPVRKRMRVSG</sequence>